<feature type="compositionally biased region" description="Low complexity" evidence="1">
    <location>
        <begin position="542"/>
        <end position="552"/>
    </location>
</feature>
<accession>A0AAV5GEH7</accession>
<feature type="compositionally biased region" description="Low complexity" evidence="1">
    <location>
        <begin position="659"/>
        <end position="670"/>
    </location>
</feature>
<feature type="region of interest" description="Disordered" evidence="1">
    <location>
        <begin position="1"/>
        <end position="286"/>
    </location>
</feature>
<name>A0AAV5GEH7_9BASI</name>
<dbReference type="EMBL" id="BQKY01000003">
    <property type="protein sequence ID" value="GJN88528.1"/>
    <property type="molecule type" value="Genomic_DNA"/>
</dbReference>
<gene>
    <name evidence="2" type="ORF">Rhopal_001494-T1</name>
</gene>
<feature type="compositionally biased region" description="Low complexity" evidence="1">
    <location>
        <begin position="42"/>
        <end position="52"/>
    </location>
</feature>
<feature type="compositionally biased region" description="Polar residues" evidence="1">
    <location>
        <begin position="502"/>
        <end position="514"/>
    </location>
</feature>
<protein>
    <recommendedName>
        <fullName evidence="4">Proteophosphoglycan ppg4</fullName>
    </recommendedName>
</protein>
<feature type="compositionally biased region" description="Low complexity" evidence="1">
    <location>
        <begin position="232"/>
        <end position="246"/>
    </location>
</feature>
<keyword evidence="3" id="KW-1185">Reference proteome</keyword>
<organism evidence="2 3">
    <name type="scientific">Rhodotorula paludigena</name>
    <dbReference type="NCBI Taxonomy" id="86838"/>
    <lineage>
        <taxon>Eukaryota</taxon>
        <taxon>Fungi</taxon>
        <taxon>Dikarya</taxon>
        <taxon>Basidiomycota</taxon>
        <taxon>Pucciniomycotina</taxon>
        <taxon>Microbotryomycetes</taxon>
        <taxon>Sporidiobolales</taxon>
        <taxon>Sporidiobolaceae</taxon>
        <taxon>Rhodotorula</taxon>
    </lineage>
</organism>
<evidence type="ECO:0000256" key="1">
    <source>
        <dbReference type="SAM" id="MobiDB-lite"/>
    </source>
</evidence>
<feature type="compositionally biased region" description="Polar residues" evidence="1">
    <location>
        <begin position="988"/>
        <end position="999"/>
    </location>
</feature>
<feature type="region of interest" description="Disordered" evidence="1">
    <location>
        <begin position="319"/>
        <end position="924"/>
    </location>
</feature>
<feature type="compositionally biased region" description="Low complexity" evidence="1">
    <location>
        <begin position="162"/>
        <end position="180"/>
    </location>
</feature>
<feature type="compositionally biased region" description="Low complexity" evidence="1">
    <location>
        <begin position="881"/>
        <end position="905"/>
    </location>
</feature>
<reference evidence="2 3" key="1">
    <citation type="submission" date="2021-12" db="EMBL/GenBank/DDBJ databases">
        <title>High titer production of polyol ester of fatty acids by Rhodotorula paludigena BS15 towards product separation-free biomass refinery.</title>
        <authorList>
            <person name="Mano J."/>
            <person name="Ono H."/>
            <person name="Tanaka T."/>
            <person name="Naito K."/>
            <person name="Sushida H."/>
            <person name="Ike M."/>
            <person name="Tokuyasu K."/>
            <person name="Kitaoka M."/>
        </authorList>
    </citation>
    <scope>NUCLEOTIDE SEQUENCE [LARGE SCALE GENOMIC DNA]</scope>
    <source>
        <strain evidence="2 3">BS15</strain>
    </source>
</reference>
<feature type="compositionally biased region" description="Polar residues" evidence="1">
    <location>
        <begin position="414"/>
        <end position="427"/>
    </location>
</feature>
<feature type="region of interest" description="Disordered" evidence="1">
    <location>
        <begin position="963"/>
        <end position="1066"/>
    </location>
</feature>
<feature type="compositionally biased region" description="Polar residues" evidence="1">
    <location>
        <begin position="274"/>
        <end position="285"/>
    </location>
</feature>
<feature type="compositionally biased region" description="Low complexity" evidence="1">
    <location>
        <begin position="811"/>
        <end position="832"/>
    </location>
</feature>
<sequence length="1066" mass="112579">MAAVLPPPAPPTTDLALHGSPASPQLALLSSPEPPPLKRIDSSTSSATTTTTGKGDGAYDPGLDEPLDNPVQEEARANAYAGAPLVELTASPKPTGPHCPRLSDVSPAPVSLDYQRKQPYEPSLQAQVQAQAHRRTSSRNSVSVSPLDPNPSLIALRRHSAAARSESSSSTPGVASASPPRVWHPKPLVLTPARSVHTPLTSTSPTSPSRRRPSAPLSDIEGASPRHNRKLSTSSSGGFSRTTSPSADRLTPSPHLPTSNASYRRRSLNYLDKTASSPANLQQRYSLAAGPSARQLAAGLADGPLARRVRTESADTALTYLSGDSLLARGSGGEGQNGESPDSSVEEWSDEKEGQLQRHQVPSAAGTGSDGNKAGERSSPLMSDGEWEREYQRRSALPLAVVEEADGQERSSPEETASVSPKSTSTVGPLPPPKDHPPFDPSSLPGLAPTINLTASTPSTTHAAGSPSILASPKSAKSPKFSSSQVRTPRAKSRYDEHWNGEATTDSATDNSDASPRPPRKFSATASPLRSAHDSVDTSNLSSPSETPPKSETPTDERPRSMTPRKGKPIVIKSVTARSSAANLRRSQRLSQIDPPLVDPSPHRLSRTLRRLSGVGPASPPTSPKAAASPKEQHTTRSPVQPRSPISPPRDESSRARRASSPQIRRASSPQVRRVSSPHLAQIPPVANHSWTGLAIWPPPAETKTVSLGAPLGYDSDSSRDLSGLESETEDEGTTSGSAGRVSRSNGFRRPVFEPRNPRAAQDEADFGPESWLEVLLNEEPPPRRSSRQQDDFAQRWSAYSGSTMDTYKKGSAGSSMSGTSSSTVSPGKSSGLTKKIFERVKKPISIAPQSQPARRRDPTKPRPIVSGPLELQAASSAMRQQHSQSSAGSSAGSQSFGSLRSSPSHSATSLRRPSGPYAPVTANSLYSAQPDDVAEELASLKFDSTDDLRASLDTVFCPAPKPYSLPPGLLSHGVAAPAPPRHRRVDSNGSIIESPSPNGSYTSLLGSSASSPYARSRQGSRDSAASGSLAFPSPSNAVKMQRNASLSSNEPMPIREVLRGQALER</sequence>
<feature type="compositionally biased region" description="Low complexity" evidence="1">
    <location>
        <begin position="198"/>
        <end position="218"/>
    </location>
</feature>
<feature type="compositionally biased region" description="Polar residues" evidence="1">
    <location>
        <begin position="451"/>
        <end position="463"/>
    </location>
</feature>
<evidence type="ECO:0000313" key="3">
    <source>
        <dbReference type="Proteomes" id="UP001342314"/>
    </source>
</evidence>
<feature type="compositionally biased region" description="Pro residues" evidence="1">
    <location>
        <begin position="1"/>
        <end position="11"/>
    </location>
</feature>
<dbReference type="Proteomes" id="UP001342314">
    <property type="component" value="Unassembled WGS sequence"/>
</dbReference>
<evidence type="ECO:0008006" key="4">
    <source>
        <dbReference type="Google" id="ProtNLM"/>
    </source>
</evidence>
<feature type="compositionally biased region" description="Polar residues" evidence="1">
    <location>
        <begin position="1034"/>
        <end position="1051"/>
    </location>
</feature>
<feature type="compositionally biased region" description="Basic and acidic residues" evidence="1">
    <location>
        <begin position="1057"/>
        <end position="1066"/>
    </location>
</feature>
<evidence type="ECO:0000313" key="2">
    <source>
        <dbReference type="EMBL" id="GJN88528.1"/>
    </source>
</evidence>
<proteinExistence type="predicted"/>
<feature type="compositionally biased region" description="Low complexity" evidence="1">
    <location>
        <begin position="12"/>
        <end position="31"/>
    </location>
</feature>
<feature type="compositionally biased region" description="Low complexity" evidence="1">
    <location>
        <begin position="466"/>
        <end position="484"/>
    </location>
</feature>
<dbReference type="AlphaFoldDB" id="A0AAV5GEH7"/>
<comment type="caution">
    <text evidence="2">The sequence shown here is derived from an EMBL/GenBank/DDBJ whole genome shotgun (WGS) entry which is preliminary data.</text>
</comment>
<feature type="compositionally biased region" description="Low complexity" evidence="1">
    <location>
        <begin position="1000"/>
        <end position="1015"/>
    </location>
</feature>